<evidence type="ECO:0000313" key="1">
    <source>
        <dbReference type="EMBL" id="VDK40321.1"/>
    </source>
</evidence>
<reference evidence="1 2" key="2">
    <citation type="submission" date="2018-11" db="EMBL/GenBank/DDBJ databases">
        <authorList>
            <consortium name="Pathogen Informatics"/>
        </authorList>
    </citation>
    <scope>NUCLEOTIDE SEQUENCE [LARGE SCALE GENOMIC DNA]</scope>
</reference>
<accession>A0A0R3WCL4</accession>
<proteinExistence type="predicted"/>
<dbReference type="Proteomes" id="UP000282613">
    <property type="component" value="Unassembled WGS sequence"/>
</dbReference>
<reference evidence="3" key="1">
    <citation type="submission" date="2017-02" db="UniProtKB">
        <authorList>
            <consortium name="WormBaseParasite"/>
        </authorList>
    </citation>
    <scope>IDENTIFICATION</scope>
</reference>
<gene>
    <name evidence="1" type="ORF">TASK_LOCUS8453</name>
</gene>
<dbReference type="AlphaFoldDB" id="A0A0R3WCL4"/>
<evidence type="ECO:0000313" key="3">
    <source>
        <dbReference type="WBParaSite" id="TASK_0000845201-mRNA-1"/>
    </source>
</evidence>
<evidence type="ECO:0000313" key="2">
    <source>
        <dbReference type="Proteomes" id="UP000282613"/>
    </source>
</evidence>
<sequence length="95" mass="10893">MPWRLVQHFILAIRAVKATKRHEHASIPKSYRASALESHLLLASRKPRGAKIVAAKTRKLIFKDISPGLRCWRLNLSRVEEVSMLQVGVDRQKKV</sequence>
<name>A0A0R3WCL4_TAEAS</name>
<dbReference type="EMBL" id="UYRS01018803">
    <property type="protein sequence ID" value="VDK40321.1"/>
    <property type="molecule type" value="Genomic_DNA"/>
</dbReference>
<dbReference type="WBParaSite" id="TASK_0000845201-mRNA-1">
    <property type="protein sequence ID" value="TASK_0000845201-mRNA-1"/>
    <property type="gene ID" value="TASK_0000845201"/>
</dbReference>
<organism evidence="3">
    <name type="scientific">Taenia asiatica</name>
    <name type="common">Asian tapeworm</name>
    <dbReference type="NCBI Taxonomy" id="60517"/>
    <lineage>
        <taxon>Eukaryota</taxon>
        <taxon>Metazoa</taxon>
        <taxon>Spiralia</taxon>
        <taxon>Lophotrochozoa</taxon>
        <taxon>Platyhelminthes</taxon>
        <taxon>Cestoda</taxon>
        <taxon>Eucestoda</taxon>
        <taxon>Cyclophyllidea</taxon>
        <taxon>Taeniidae</taxon>
        <taxon>Taenia</taxon>
    </lineage>
</organism>
<keyword evidence="2" id="KW-1185">Reference proteome</keyword>
<protein>
    <submittedName>
        <fullName evidence="3">Secreted protein</fullName>
    </submittedName>
</protein>